<evidence type="ECO:0000313" key="12">
    <source>
        <dbReference type="Proteomes" id="UP001488838"/>
    </source>
</evidence>
<evidence type="ECO:0000313" key="11">
    <source>
        <dbReference type="EMBL" id="KAK7795761.1"/>
    </source>
</evidence>
<dbReference type="SMART" id="SM00417">
    <property type="entry name" value="H4"/>
    <property type="match status" value="1"/>
</dbReference>
<dbReference type="InterPro" id="IPR001951">
    <property type="entry name" value="Histone_H4"/>
</dbReference>
<dbReference type="GO" id="GO:0046982">
    <property type="term" value="F:protein heterodimerization activity"/>
    <property type="evidence" value="ECO:0007669"/>
    <property type="project" value="InterPro"/>
</dbReference>
<comment type="caution">
    <text evidence="11">The sequence shown here is derived from an EMBL/GenBank/DDBJ whole genome shotgun (WGS) entry which is preliminary data.</text>
</comment>
<comment type="subunit">
    <text evidence="9">The nucleosome is a histone octamer containing two molecules each of H2A, H2B, H3 and H4 assembled in one H3-H4 heterotetramer and two H2A-H2B heterodimers. The octamer wraps approximately 147 bp of DNA.</text>
</comment>
<evidence type="ECO:0000256" key="1">
    <source>
        <dbReference type="ARBA" id="ARBA00002001"/>
    </source>
</evidence>
<keyword evidence="6 9" id="KW-0238">DNA-binding</keyword>
<dbReference type="Gene3D" id="1.10.20.10">
    <property type="entry name" value="Histone, subunit A"/>
    <property type="match status" value="1"/>
</dbReference>
<dbReference type="InterPro" id="IPR009072">
    <property type="entry name" value="Histone-fold"/>
</dbReference>
<keyword evidence="10" id="KW-1133">Transmembrane helix</keyword>
<gene>
    <name evidence="11" type="ORF">U0070_007366</name>
</gene>
<keyword evidence="10" id="KW-0812">Transmembrane</keyword>
<keyword evidence="5 9" id="KW-0158">Chromosome</keyword>
<dbReference type="AlphaFoldDB" id="A0AAW0GY48"/>
<dbReference type="GO" id="GO:0003677">
    <property type="term" value="F:DNA binding"/>
    <property type="evidence" value="ECO:0007669"/>
    <property type="project" value="UniProtKB-KW"/>
</dbReference>
<name>A0AAW0GY48_MYOGA</name>
<evidence type="ECO:0000256" key="2">
    <source>
        <dbReference type="ARBA" id="ARBA00004123"/>
    </source>
</evidence>
<sequence>MRRASLVSCSHSVDVDQAASASRVLGLKAMRHHRRPGQRRRQRHRKVLRDNIQGITKPAIRRWPCVEESSASPASSTRKTRGVLKVCLENVIRDAVTYTERTPSARPSPPWTCLRAQAPGAAPSMARRLSSHAFVGQPPISLKGCSIVVSVTFPVFIGCGVQWAVNCVLDSMLLGIALGLVVHILNINTKNAQQSELSNPFSPNGYVWGAAATFSIIKMALTSGFTAR</sequence>
<evidence type="ECO:0000256" key="9">
    <source>
        <dbReference type="RuleBase" id="RU000528"/>
    </source>
</evidence>
<evidence type="ECO:0000256" key="5">
    <source>
        <dbReference type="ARBA" id="ARBA00022454"/>
    </source>
</evidence>
<dbReference type="GO" id="GO:0030527">
    <property type="term" value="F:structural constituent of chromatin"/>
    <property type="evidence" value="ECO:0007669"/>
    <property type="project" value="InterPro"/>
</dbReference>
<accession>A0AAW0GY48</accession>
<evidence type="ECO:0000256" key="3">
    <source>
        <dbReference type="ARBA" id="ARBA00004286"/>
    </source>
</evidence>
<dbReference type="PANTHER" id="PTHR10484">
    <property type="entry name" value="HISTONE H4"/>
    <property type="match status" value="1"/>
</dbReference>
<keyword evidence="7 9" id="KW-0539">Nucleus</keyword>
<keyword evidence="10" id="KW-0472">Membrane</keyword>
<reference evidence="11 12" key="1">
    <citation type="journal article" date="2023" name="bioRxiv">
        <title>Conserved and derived expression patterns and positive selection on dental genes reveal complex evolutionary context of ever-growing rodent molars.</title>
        <authorList>
            <person name="Calamari Z.T."/>
            <person name="Song A."/>
            <person name="Cohen E."/>
            <person name="Akter M."/>
            <person name="Roy R.D."/>
            <person name="Hallikas O."/>
            <person name="Christensen M.M."/>
            <person name="Li P."/>
            <person name="Marangoni P."/>
            <person name="Jernvall J."/>
            <person name="Klein O.D."/>
        </authorList>
    </citation>
    <scope>NUCLEOTIDE SEQUENCE [LARGE SCALE GENOMIC DNA]</scope>
    <source>
        <strain evidence="11">V071</strain>
    </source>
</reference>
<comment type="similarity">
    <text evidence="4 9">Belongs to the histone H4 family.</text>
</comment>
<dbReference type="EMBL" id="JBBHLL010001788">
    <property type="protein sequence ID" value="KAK7795761.1"/>
    <property type="molecule type" value="Genomic_DNA"/>
</dbReference>
<evidence type="ECO:0000256" key="7">
    <source>
        <dbReference type="ARBA" id="ARBA00023242"/>
    </source>
</evidence>
<evidence type="ECO:0000256" key="8">
    <source>
        <dbReference type="ARBA" id="ARBA00023269"/>
    </source>
</evidence>
<protein>
    <recommendedName>
        <fullName evidence="9">Histone H4</fullName>
    </recommendedName>
</protein>
<dbReference type="PRINTS" id="PR00623">
    <property type="entry name" value="HISTONEH4"/>
</dbReference>
<dbReference type="GO" id="GO:0005634">
    <property type="term" value="C:nucleus"/>
    <property type="evidence" value="ECO:0007669"/>
    <property type="project" value="UniProtKB-SubCell"/>
</dbReference>
<feature type="transmembrane region" description="Helical" evidence="10">
    <location>
        <begin position="205"/>
        <end position="227"/>
    </location>
</feature>
<evidence type="ECO:0000256" key="6">
    <source>
        <dbReference type="ARBA" id="ARBA00023125"/>
    </source>
</evidence>
<keyword evidence="8 9" id="KW-0544">Nucleosome core</keyword>
<evidence type="ECO:0000256" key="10">
    <source>
        <dbReference type="SAM" id="Phobius"/>
    </source>
</evidence>
<proteinExistence type="inferred from homology"/>
<comment type="subcellular location">
    <subcellularLocation>
        <location evidence="3">Chromosome</location>
    </subcellularLocation>
    <subcellularLocation>
        <location evidence="2">Nucleus</location>
    </subcellularLocation>
</comment>
<organism evidence="11 12">
    <name type="scientific">Myodes glareolus</name>
    <name type="common">Bank vole</name>
    <name type="synonym">Clethrionomys glareolus</name>
    <dbReference type="NCBI Taxonomy" id="447135"/>
    <lineage>
        <taxon>Eukaryota</taxon>
        <taxon>Metazoa</taxon>
        <taxon>Chordata</taxon>
        <taxon>Craniata</taxon>
        <taxon>Vertebrata</taxon>
        <taxon>Euteleostomi</taxon>
        <taxon>Mammalia</taxon>
        <taxon>Eutheria</taxon>
        <taxon>Euarchontoglires</taxon>
        <taxon>Glires</taxon>
        <taxon>Rodentia</taxon>
        <taxon>Myomorpha</taxon>
        <taxon>Muroidea</taxon>
        <taxon>Cricetidae</taxon>
        <taxon>Arvicolinae</taxon>
        <taxon>Myodes</taxon>
    </lineage>
</organism>
<dbReference type="Proteomes" id="UP001488838">
    <property type="component" value="Unassembled WGS sequence"/>
</dbReference>
<feature type="transmembrane region" description="Helical" evidence="10">
    <location>
        <begin position="163"/>
        <end position="185"/>
    </location>
</feature>
<dbReference type="GO" id="GO:0000786">
    <property type="term" value="C:nucleosome"/>
    <property type="evidence" value="ECO:0007669"/>
    <property type="project" value="UniProtKB-KW"/>
</dbReference>
<keyword evidence="12" id="KW-1185">Reference proteome</keyword>
<evidence type="ECO:0000256" key="4">
    <source>
        <dbReference type="ARBA" id="ARBA00006564"/>
    </source>
</evidence>
<comment type="function">
    <text evidence="1 9">Core component of nucleosome. Nucleosomes wrap and compact DNA into chromatin, limiting DNA accessibility to the cellular machineries which require DNA as a template. Histones thereby play a central role in transcription regulation, DNA repair, DNA replication and chromosomal stability. DNA accessibility is regulated via a complex set of post-translational modifications of histones, also called histone code, and nucleosome remodeling.</text>
</comment>